<sequence>MKNKLSSPACAWPRHARKELRYGHRLPTSNCPCTVHRHITLPIGPNPKSIENNLLWLDQILADFMTFLFIVQKVKYKEEWGERKKKSRGLKRLYLMGNS</sequence>
<protein>
    <submittedName>
        <fullName evidence="1">Uncharacterized protein</fullName>
    </submittedName>
</protein>
<evidence type="ECO:0000313" key="1">
    <source>
        <dbReference type="EMBL" id="CAG6633541.1"/>
    </source>
</evidence>
<dbReference type="EMBL" id="HBUF01082984">
    <property type="protein sequence ID" value="CAG6633541.1"/>
    <property type="molecule type" value="Transcribed_RNA"/>
</dbReference>
<dbReference type="EMBL" id="HBUF01082983">
    <property type="protein sequence ID" value="CAG6633540.1"/>
    <property type="molecule type" value="Transcribed_RNA"/>
</dbReference>
<name>A0A8D8QKK5_9HEMI</name>
<reference evidence="1" key="1">
    <citation type="submission" date="2021-05" db="EMBL/GenBank/DDBJ databases">
        <authorList>
            <person name="Alioto T."/>
            <person name="Alioto T."/>
            <person name="Gomez Garrido J."/>
        </authorList>
    </citation>
    <scope>NUCLEOTIDE SEQUENCE</scope>
</reference>
<organism evidence="1">
    <name type="scientific">Cacopsylla melanoneura</name>
    <dbReference type="NCBI Taxonomy" id="428564"/>
    <lineage>
        <taxon>Eukaryota</taxon>
        <taxon>Metazoa</taxon>
        <taxon>Ecdysozoa</taxon>
        <taxon>Arthropoda</taxon>
        <taxon>Hexapoda</taxon>
        <taxon>Insecta</taxon>
        <taxon>Pterygota</taxon>
        <taxon>Neoptera</taxon>
        <taxon>Paraneoptera</taxon>
        <taxon>Hemiptera</taxon>
        <taxon>Sternorrhyncha</taxon>
        <taxon>Psylloidea</taxon>
        <taxon>Psyllidae</taxon>
        <taxon>Psyllinae</taxon>
        <taxon>Cacopsylla</taxon>
    </lineage>
</organism>
<dbReference type="AlphaFoldDB" id="A0A8D8QKK5"/>
<accession>A0A8D8QKK5</accession>
<proteinExistence type="predicted"/>